<keyword evidence="5" id="KW-0598">Phosphotransferase system</keyword>
<feature type="transmembrane region" description="Helical" evidence="9">
    <location>
        <begin position="173"/>
        <end position="190"/>
    </location>
</feature>
<feature type="transmembrane region" description="Helical" evidence="9">
    <location>
        <begin position="210"/>
        <end position="234"/>
    </location>
</feature>
<dbReference type="GO" id="GO:0005351">
    <property type="term" value="F:carbohydrate:proton symporter activity"/>
    <property type="evidence" value="ECO:0007669"/>
    <property type="project" value="InterPro"/>
</dbReference>
<dbReference type="PANTHER" id="PTHR30505">
    <property type="entry name" value="FRUCTOSE-LIKE PERMEASE"/>
    <property type="match status" value="1"/>
</dbReference>
<accession>A0A4P8IMQ8</accession>
<dbReference type="GO" id="GO:0009401">
    <property type="term" value="P:phosphoenolpyruvate-dependent sugar phosphotransferase system"/>
    <property type="evidence" value="ECO:0007669"/>
    <property type="project" value="UniProtKB-KW"/>
</dbReference>
<dbReference type="AlphaFoldDB" id="A0A4P8IMQ8"/>
<dbReference type="Pfam" id="PF02378">
    <property type="entry name" value="PTS_EIIC"/>
    <property type="match status" value="1"/>
</dbReference>
<protein>
    <submittedName>
        <fullName evidence="11">PTS system, fructose-specific IIC component</fullName>
    </submittedName>
</protein>
<dbReference type="RefSeq" id="WP_137329676.1">
    <property type="nucleotide sequence ID" value="NZ_CP040058.1"/>
</dbReference>
<proteinExistence type="predicted"/>
<evidence type="ECO:0000313" key="11">
    <source>
        <dbReference type="EMBL" id="QCP36449.1"/>
    </source>
</evidence>
<dbReference type="PANTHER" id="PTHR30505:SF34">
    <property type="entry name" value="FRUCTOSE-LIKE PERMEASE IIC COMPONENT 2"/>
    <property type="match status" value="1"/>
</dbReference>
<dbReference type="InterPro" id="IPR006327">
    <property type="entry name" value="PTS_IIC_fruc"/>
</dbReference>
<dbReference type="GO" id="GO:0008982">
    <property type="term" value="F:protein-N(PI)-phosphohistidine-sugar phosphotransferase activity"/>
    <property type="evidence" value="ECO:0007669"/>
    <property type="project" value="InterPro"/>
</dbReference>
<feature type="transmembrane region" description="Helical" evidence="9">
    <location>
        <begin position="130"/>
        <end position="152"/>
    </location>
</feature>
<evidence type="ECO:0000256" key="2">
    <source>
        <dbReference type="ARBA" id="ARBA00022448"/>
    </source>
</evidence>
<evidence type="ECO:0000256" key="1">
    <source>
        <dbReference type="ARBA" id="ARBA00004429"/>
    </source>
</evidence>
<feature type="domain" description="PTS EIIC type-2" evidence="10">
    <location>
        <begin position="11"/>
        <end position="344"/>
    </location>
</feature>
<sequence length="355" mass="36527">MNEFVGIFKDTRKHLMNGVSHMIPFVVTGGILMAVAVMAYGQGGVPPEGTWMATLWTFGSTALNLMVPVLSAYIAASIADRAGICPGFVGGMISINVGAGFLGGIVTGLLGGVVCYYLKKIKVPKALSSIMPIMIIPIVGSLVTMGFMQYILGAPIAGIMSGMTKVMEHLGNGNKVILGAVCGLLAGFDFGGPFNKVAYTFGVATVSAGVYTYAGPMAVTMTAPPLGCALAAFLAKKKFTQEEREAAKSAIAMGCVGITEGAIPFAANDPLRVIPSTMIGAAVGGAVGYLFNITNPVAWSGLIMLPVLGNPIGFLVSLAAAVGVTAGLMILLKKDITENVADTDGEDLEIDLSFE</sequence>
<keyword evidence="4" id="KW-0762">Sugar transport</keyword>
<keyword evidence="6 9" id="KW-0812">Transmembrane</keyword>
<dbReference type="KEGG" id="arf:AR1Y2_2995"/>
<keyword evidence="12" id="KW-1185">Reference proteome</keyword>
<dbReference type="OrthoDB" id="9782569at2"/>
<evidence type="ECO:0000256" key="8">
    <source>
        <dbReference type="ARBA" id="ARBA00023136"/>
    </source>
</evidence>
<evidence type="ECO:0000256" key="9">
    <source>
        <dbReference type="SAM" id="Phobius"/>
    </source>
</evidence>
<dbReference type="GO" id="GO:0090563">
    <property type="term" value="F:protein-phosphocysteine-sugar phosphotransferase activity"/>
    <property type="evidence" value="ECO:0007669"/>
    <property type="project" value="TreeGrafter"/>
</dbReference>
<feature type="transmembrane region" description="Helical" evidence="9">
    <location>
        <begin position="21"/>
        <end position="41"/>
    </location>
</feature>
<evidence type="ECO:0000259" key="10">
    <source>
        <dbReference type="PROSITE" id="PS51104"/>
    </source>
</evidence>
<evidence type="ECO:0000256" key="3">
    <source>
        <dbReference type="ARBA" id="ARBA00022475"/>
    </source>
</evidence>
<keyword evidence="3" id="KW-1003">Cell membrane</keyword>
<evidence type="ECO:0000256" key="7">
    <source>
        <dbReference type="ARBA" id="ARBA00022989"/>
    </source>
</evidence>
<dbReference type="InterPro" id="IPR013014">
    <property type="entry name" value="PTS_EIIC_2"/>
</dbReference>
<keyword evidence="7 9" id="KW-1133">Transmembrane helix</keyword>
<evidence type="ECO:0000256" key="6">
    <source>
        <dbReference type="ARBA" id="ARBA00022692"/>
    </source>
</evidence>
<dbReference type="Proteomes" id="UP000298653">
    <property type="component" value="Chromosome"/>
</dbReference>
<gene>
    <name evidence="11" type="ORF">AR1Y2_2995</name>
</gene>
<feature type="transmembrane region" description="Helical" evidence="9">
    <location>
        <begin position="88"/>
        <end position="110"/>
    </location>
</feature>
<evidence type="ECO:0000256" key="4">
    <source>
        <dbReference type="ARBA" id="ARBA00022597"/>
    </source>
</evidence>
<reference evidence="11 12" key="1">
    <citation type="submission" date="2019-05" db="EMBL/GenBank/DDBJ databases">
        <title>Complete genome sequencing of Anaerostipes rhamnosivorans.</title>
        <authorList>
            <person name="Bui T.P.N."/>
            <person name="de Vos W.M."/>
        </authorList>
    </citation>
    <scope>NUCLEOTIDE SEQUENCE [LARGE SCALE GENOMIC DNA]</scope>
    <source>
        <strain evidence="11 12">1y2</strain>
    </source>
</reference>
<dbReference type="EMBL" id="CP040058">
    <property type="protein sequence ID" value="QCP36449.1"/>
    <property type="molecule type" value="Genomic_DNA"/>
</dbReference>
<organism evidence="11 12">
    <name type="scientific">Anaerostipes rhamnosivorans</name>
    <dbReference type="NCBI Taxonomy" id="1229621"/>
    <lineage>
        <taxon>Bacteria</taxon>
        <taxon>Bacillati</taxon>
        <taxon>Bacillota</taxon>
        <taxon>Clostridia</taxon>
        <taxon>Lachnospirales</taxon>
        <taxon>Lachnospiraceae</taxon>
        <taxon>Anaerostipes</taxon>
    </lineage>
</organism>
<keyword evidence="8 9" id="KW-0472">Membrane</keyword>
<feature type="transmembrane region" description="Helical" evidence="9">
    <location>
        <begin position="273"/>
        <end position="291"/>
    </location>
</feature>
<comment type="subcellular location">
    <subcellularLocation>
        <location evidence="1">Cell inner membrane</location>
        <topology evidence="1">Multi-pass membrane protein</topology>
    </subcellularLocation>
</comment>
<dbReference type="InterPro" id="IPR050864">
    <property type="entry name" value="Bacterial_PTS_Sugar_Transport"/>
</dbReference>
<feature type="transmembrane region" description="Helical" evidence="9">
    <location>
        <begin position="53"/>
        <end position="76"/>
    </location>
</feature>
<name>A0A4P8IMQ8_9FIRM</name>
<feature type="transmembrane region" description="Helical" evidence="9">
    <location>
        <begin position="312"/>
        <end position="332"/>
    </location>
</feature>
<dbReference type="InterPro" id="IPR003352">
    <property type="entry name" value="PTS_EIIC"/>
</dbReference>
<evidence type="ECO:0000313" key="12">
    <source>
        <dbReference type="Proteomes" id="UP000298653"/>
    </source>
</evidence>
<dbReference type="GO" id="GO:0005886">
    <property type="term" value="C:plasma membrane"/>
    <property type="evidence" value="ECO:0007669"/>
    <property type="project" value="UniProtKB-SubCell"/>
</dbReference>
<evidence type="ECO:0000256" key="5">
    <source>
        <dbReference type="ARBA" id="ARBA00022683"/>
    </source>
</evidence>
<keyword evidence="2" id="KW-0813">Transport</keyword>
<dbReference type="PROSITE" id="PS51104">
    <property type="entry name" value="PTS_EIIC_TYPE_2"/>
    <property type="match status" value="1"/>
</dbReference>
<dbReference type="NCBIfam" id="TIGR01427">
    <property type="entry name" value="PTS_IIC_fructo"/>
    <property type="match status" value="1"/>
</dbReference>